<proteinExistence type="predicted"/>
<dbReference type="RefSeq" id="WP_216419063.1">
    <property type="nucleotide sequence ID" value="NZ_JAHLQK010000006.1"/>
</dbReference>
<evidence type="ECO:0000313" key="1">
    <source>
        <dbReference type="EMBL" id="MBU5677938.1"/>
    </source>
</evidence>
<reference evidence="1 2" key="1">
    <citation type="submission" date="2021-06" db="EMBL/GenBank/DDBJ databases">
        <authorList>
            <person name="Sun Q."/>
            <person name="Li D."/>
        </authorList>
    </citation>
    <scope>NUCLEOTIDE SEQUENCE [LARGE SCALE GENOMIC DNA]</scope>
    <source>
        <strain evidence="1 2">MSJ-5</strain>
    </source>
</reference>
<dbReference type="EMBL" id="JAHLQK010000006">
    <property type="protein sequence ID" value="MBU5677938.1"/>
    <property type="molecule type" value="Genomic_DNA"/>
</dbReference>
<protein>
    <submittedName>
        <fullName evidence="1">GIY-YIG nuclease family protein</fullName>
    </submittedName>
</protein>
<gene>
    <name evidence="1" type="ORF">KQI88_16085</name>
</gene>
<dbReference type="CDD" id="cd10451">
    <property type="entry name" value="GIY-YIG_LuxR_like"/>
    <property type="match status" value="1"/>
</dbReference>
<keyword evidence="2" id="KW-1185">Reference proteome</keyword>
<comment type="caution">
    <text evidence="1">The sequence shown here is derived from an EMBL/GenBank/DDBJ whole genome shotgun (WGS) entry which is preliminary data.</text>
</comment>
<accession>A0ABS6G8K0</accession>
<name>A0ABS6G8K0_9FIRM</name>
<dbReference type="Proteomes" id="UP000779508">
    <property type="component" value="Unassembled WGS sequence"/>
</dbReference>
<sequence>MDRRKELKEQYKQMKSDMGIFIIRSNFDQKCYIQTTQDLKGTINGTKFKLAAGAHPNRELQKEWNEYGEGSFTIEILENLEYEKDESKTDYREDLALLQMIWEEKLSQKNIEFYKK</sequence>
<organism evidence="1 2">
    <name type="scientific">Alkaliphilus flagellatus</name>
    <dbReference type="NCBI Taxonomy" id="2841507"/>
    <lineage>
        <taxon>Bacteria</taxon>
        <taxon>Bacillati</taxon>
        <taxon>Bacillota</taxon>
        <taxon>Clostridia</taxon>
        <taxon>Peptostreptococcales</taxon>
        <taxon>Natronincolaceae</taxon>
        <taxon>Alkaliphilus</taxon>
    </lineage>
</organism>
<evidence type="ECO:0000313" key="2">
    <source>
        <dbReference type="Proteomes" id="UP000779508"/>
    </source>
</evidence>